<gene>
    <name evidence="1" type="ORF">NCTC7807_04910</name>
</gene>
<organism evidence="1 2">
    <name type="scientific">Streptomyces griseus</name>
    <dbReference type="NCBI Taxonomy" id="1911"/>
    <lineage>
        <taxon>Bacteria</taxon>
        <taxon>Bacillati</taxon>
        <taxon>Actinomycetota</taxon>
        <taxon>Actinomycetes</taxon>
        <taxon>Kitasatosporales</taxon>
        <taxon>Streptomycetaceae</taxon>
        <taxon>Streptomyces</taxon>
    </lineage>
</organism>
<accession>A0A380PB38</accession>
<proteinExistence type="predicted"/>
<sequence>MTYAARRAGETPLPLTIAVDDDGVHYTDAFHNAVMRDIDSVLWQATGPADGPPVHGDPLHPGRQRDAMEHLWCAECGRPPGRTGDGAPWVLAAPTPAPTWEGVYAEVPPICATCLDRVLSTCPSLRAGHVVLSVREAPVVGYRGTLYPRPGQTSQPEAETFVPLISDDCRYLIATSLVRQLFGCTVITSHHP</sequence>
<name>A0A380PB38_STRGR</name>
<reference evidence="1 2" key="1">
    <citation type="submission" date="2018-06" db="EMBL/GenBank/DDBJ databases">
        <authorList>
            <consortium name="Pathogen Informatics"/>
            <person name="Doyle S."/>
        </authorList>
    </citation>
    <scope>NUCLEOTIDE SEQUENCE [LARGE SCALE GENOMIC DNA]</scope>
    <source>
        <strain evidence="1 2">NCTC7807</strain>
    </source>
</reference>
<dbReference type="Proteomes" id="UP000254150">
    <property type="component" value="Unassembled WGS sequence"/>
</dbReference>
<protein>
    <submittedName>
        <fullName evidence="1">Uncharacterized protein</fullName>
    </submittedName>
</protein>
<dbReference type="EMBL" id="UHID01000008">
    <property type="protein sequence ID" value="SUP61752.1"/>
    <property type="molecule type" value="Genomic_DNA"/>
</dbReference>
<dbReference type="RefSeq" id="WP_181844117.1">
    <property type="nucleotide sequence ID" value="NZ_UHID01000008.1"/>
</dbReference>
<dbReference type="AlphaFoldDB" id="A0A380PB38"/>
<evidence type="ECO:0000313" key="2">
    <source>
        <dbReference type="Proteomes" id="UP000254150"/>
    </source>
</evidence>
<evidence type="ECO:0000313" key="1">
    <source>
        <dbReference type="EMBL" id="SUP61752.1"/>
    </source>
</evidence>